<dbReference type="PANTHER" id="PTHR43776:SF7">
    <property type="entry name" value="D,D-DIPEPTIDE TRANSPORT ATP-BINDING PROTEIN DDPF-RELATED"/>
    <property type="match status" value="1"/>
</dbReference>
<dbReference type="SUPFAM" id="SSF52540">
    <property type="entry name" value="P-loop containing nucleoside triphosphate hydrolases"/>
    <property type="match status" value="1"/>
</dbReference>
<dbReference type="OrthoDB" id="2986442at2"/>
<comment type="similarity">
    <text evidence="1">Belongs to the ABC transporter superfamily.</text>
</comment>
<keyword evidence="3" id="KW-0547">Nucleotide-binding</keyword>
<evidence type="ECO:0000256" key="1">
    <source>
        <dbReference type="ARBA" id="ARBA00005417"/>
    </source>
</evidence>
<accession>A0A5C4UY35</accession>
<dbReference type="Pfam" id="PF08352">
    <property type="entry name" value="oligo_HPY"/>
    <property type="match status" value="1"/>
</dbReference>
<dbReference type="CDD" id="cd03257">
    <property type="entry name" value="ABC_NikE_OppD_transporters"/>
    <property type="match status" value="1"/>
</dbReference>
<dbReference type="PROSITE" id="PS50893">
    <property type="entry name" value="ABC_TRANSPORTER_2"/>
    <property type="match status" value="1"/>
</dbReference>
<dbReference type="InterPro" id="IPR003593">
    <property type="entry name" value="AAA+_ATPase"/>
</dbReference>
<dbReference type="EMBL" id="VDLX02000035">
    <property type="protein sequence ID" value="KAB8183576.1"/>
    <property type="molecule type" value="Genomic_DNA"/>
</dbReference>
<dbReference type="RefSeq" id="WP_139638063.1">
    <property type="nucleotide sequence ID" value="NZ_CP045572.1"/>
</dbReference>
<dbReference type="InterPro" id="IPR013563">
    <property type="entry name" value="Oligopep_ABC_C"/>
</dbReference>
<organism evidence="5 6">
    <name type="scientific">Nonomuraea phyllanthi</name>
    <dbReference type="NCBI Taxonomy" id="2219224"/>
    <lineage>
        <taxon>Bacteria</taxon>
        <taxon>Bacillati</taxon>
        <taxon>Actinomycetota</taxon>
        <taxon>Actinomycetes</taxon>
        <taxon>Streptosporangiales</taxon>
        <taxon>Streptosporangiaceae</taxon>
        <taxon>Nonomuraea</taxon>
    </lineage>
</organism>
<name>A0A5C4UY35_9ACTN</name>
<dbReference type="Proteomes" id="UP000312512">
    <property type="component" value="Unassembled WGS sequence"/>
</dbReference>
<dbReference type="GO" id="GO:0016887">
    <property type="term" value="F:ATP hydrolysis activity"/>
    <property type="evidence" value="ECO:0007669"/>
    <property type="project" value="InterPro"/>
</dbReference>
<dbReference type="InterPro" id="IPR017871">
    <property type="entry name" value="ABC_transporter-like_CS"/>
</dbReference>
<evidence type="ECO:0000256" key="3">
    <source>
        <dbReference type="ARBA" id="ARBA00022741"/>
    </source>
</evidence>
<dbReference type="PROSITE" id="PS00211">
    <property type="entry name" value="ABC_TRANSPORTER_1"/>
    <property type="match status" value="1"/>
</dbReference>
<dbReference type="InterPro" id="IPR027417">
    <property type="entry name" value="P-loop_NTPase"/>
</dbReference>
<dbReference type="SMART" id="SM00382">
    <property type="entry name" value="AAA"/>
    <property type="match status" value="1"/>
</dbReference>
<dbReference type="Gene3D" id="3.40.50.300">
    <property type="entry name" value="P-loop containing nucleotide triphosphate hydrolases"/>
    <property type="match status" value="1"/>
</dbReference>
<dbReference type="AlphaFoldDB" id="A0A5C4UY35"/>
<accession>A0A5P9YV42</accession>
<dbReference type="GO" id="GO:0015833">
    <property type="term" value="P:peptide transport"/>
    <property type="evidence" value="ECO:0007669"/>
    <property type="project" value="InterPro"/>
</dbReference>
<evidence type="ECO:0000313" key="5">
    <source>
        <dbReference type="EMBL" id="KAB8183576.1"/>
    </source>
</evidence>
<dbReference type="NCBIfam" id="NF008453">
    <property type="entry name" value="PRK11308.1"/>
    <property type="match status" value="1"/>
</dbReference>
<dbReference type="InterPro" id="IPR003439">
    <property type="entry name" value="ABC_transporter-like_ATP-bd"/>
</dbReference>
<evidence type="ECO:0000313" key="6">
    <source>
        <dbReference type="Proteomes" id="UP000312512"/>
    </source>
</evidence>
<gene>
    <name evidence="5" type="ORF">FH608_048865</name>
</gene>
<dbReference type="GO" id="GO:0005524">
    <property type="term" value="F:ATP binding"/>
    <property type="evidence" value="ECO:0007669"/>
    <property type="project" value="UniProtKB-KW"/>
</dbReference>
<evidence type="ECO:0000256" key="2">
    <source>
        <dbReference type="ARBA" id="ARBA00022448"/>
    </source>
</evidence>
<protein>
    <submittedName>
        <fullName evidence="5">Dipeptide ABC transporter ATP-binding protein</fullName>
    </submittedName>
</protein>
<sequence>MSSPADPLLSVRDLHTGFPIRSALLRRKVGTVQAVSGVSFDLPAGRTLGLVGESGSGKTTLARTVIGLAPPESGQVLFDGRDLLTLPGADLRQARRQMQMVFQDPYASLNPRLTVEQIISEAWLVNPGVVPRNRWATEVKDLLARVGLNPDHADRYPHQFSGGQRQRVGIARALALRPRLVICDEAVSALDVSVQAQVLNLLVDLQAELGLSFLFIAHDLSVVRHISDEVAVMYLGKVVETGTTEQIFTAPVHPYTQALLSAVPVPRPWAAPQRKQILLTGDIPSPVSPPSGCRFRTRCWKAQERCATEEPALADRLGGHSSACHFPEMTVPA</sequence>
<reference evidence="5 6" key="1">
    <citation type="submission" date="2019-10" db="EMBL/GenBank/DDBJ databases">
        <title>Nonomuraea sp. nov., isolated from Phyllanthus amarus.</title>
        <authorList>
            <person name="Klykleung N."/>
            <person name="Tanasupawat S."/>
        </authorList>
    </citation>
    <scope>NUCLEOTIDE SEQUENCE [LARGE SCALE GENOMIC DNA]</scope>
    <source>
        <strain evidence="5 6">PA1-10</strain>
    </source>
</reference>
<dbReference type="InterPro" id="IPR050319">
    <property type="entry name" value="ABC_transp_ATP-bind"/>
</dbReference>
<dbReference type="PANTHER" id="PTHR43776">
    <property type="entry name" value="TRANSPORT ATP-BINDING PROTEIN"/>
    <property type="match status" value="1"/>
</dbReference>
<comment type="caution">
    <text evidence="5">The sequence shown here is derived from an EMBL/GenBank/DDBJ whole genome shotgun (WGS) entry which is preliminary data.</text>
</comment>
<keyword evidence="4 5" id="KW-0067">ATP-binding</keyword>
<keyword evidence="6" id="KW-1185">Reference proteome</keyword>
<dbReference type="GO" id="GO:0055085">
    <property type="term" value="P:transmembrane transport"/>
    <property type="evidence" value="ECO:0007669"/>
    <property type="project" value="UniProtKB-ARBA"/>
</dbReference>
<dbReference type="NCBIfam" id="TIGR01727">
    <property type="entry name" value="oligo_HPY"/>
    <property type="match status" value="1"/>
</dbReference>
<dbReference type="Pfam" id="PF00005">
    <property type="entry name" value="ABC_tran"/>
    <property type="match status" value="1"/>
</dbReference>
<keyword evidence="2" id="KW-0813">Transport</keyword>
<proteinExistence type="inferred from homology"/>
<evidence type="ECO:0000256" key="4">
    <source>
        <dbReference type="ARBA" id="ARBA00022840"/>
    </source>
</evidence>
<dbReference type="FunFam" id="3.40.50.300:FF:000016">
    <property type="entry name" value="Oligopeptide ABC transporter ATP-binding component"/>
    <property type="match status" value="1"/>
</dbReference>